<comment type="similarity">
    <text evidence="1">Belongs to the NADH dehydrogenase family.</text>
</comment>
<feature type="region of interest" description="Disordered" evidence="8">
    <location>
        <begin position="452"/>
        <end position="474"/>
    </location>
</feature>
<evidence type="ECO:0000313" key="12">
    <source>
        <dbReference type="Proteomes" id="UP001500635"/>
    </source>
</evidence>
<dbReference type="Proteomes" id="UP001500635">
    <property type="component" value="Unassembled WGS sequence"/>
</dbReference>
<dbReference type="EMBL" id="BAABFR010000104">
    <property type="protein sequence ID" value="GAA4403032.1"/>
    <property type="molecule type" value="Genomic_DNA"/>
</dbReference>
<dbReference type="Gene3D" id="3.50.50.100">
    <property type="match status" value="1"/>
</dbReference>
<organism evidence="11 12">
    <name type="scientific">Tsukamurella soli</name>
    <dbReference type="NCBI Taxonomy" id="644556"/>
    <lineage>
        <taxon>Bacteria</taxon>
        <taxon>Bacillati</taxon>
        <taxon>Actinomycetota</taxon>
        <taxon>Actinomycetes</taxon>
        <taxon>Mycobacteriales</taxon>
        <taxon>Tsukamurellaceae</taxon>
        <taxon>Tsukamurella</taxon>
    </lineage>
</organism>
<keyword evidence="9" id="KW-1133">Transmembrane helix</keyword>
<evidence type="ECO:0000256" key="7">
    <source>
        <dbReference type="ARBA" id="ARBA00047599"/>
    </source>
</evidence>
<keyword evidence="9" id="KW-0812">Transmembrane</keyword>
<proteinExistence type="inferred from homology"/>
<protein>
    <recommendedName>
        <fullName evidence="2">NADH:ubiquinone reductase (non-electrogenic)</fullName>
        <ecNumber evidence="2">1.6.5.9</ecNumber>
    </recommendedName>
</protein>
<dbReference type="PANTHER" id="PTHR43706:SF47">
    <property type="entry name" value="EXTERNAL NADH-UBIQUINONE OXIDOREDUCTASE 1, MITOCHONDRIAL-RELATED"/>
    <property type="match status" value="1"/>
</dbReference>
<evidence type="ECO:0000256" key="2">
    <source>
        <dbReference type="ARBA" id="ARBA00012637"/>
    </source>
</evidence>
<feature type="transmembrane region" description="Helical" evidence="9">
    <location>
        <begin position="382"/>
        <end position="400"/>
    </location>
</feature>
<evidence type="ECO:0000256" key="5">
    <source>
        <dbReference type="ARBA" id="ARBA00023002"/>
    </source>
</evidence>
<evidence type="ECO:0000256" key="6">
    <source>
        <dbReference type="ARBA" id="ARBA00023027"/>
    </source>
</evidence>
<keyword evidence="4" id="KW-0274">FAD</keyword>
<dbReference type="InterPro" id="IPR036188">
    <property type="entry name" value="FAD/NAD-bd_sf"/>
</dbReference>
<dbReference type="PANTHER" id="PTHR43706">
    <property type="entry name" value="NADH DEHYDROGENASE"/>
    <property type="match status" value="1"/>
</dbReference>
<evidence type="ECO:0000256" key="3">
    <source>
        <dbReference type="ARBA" id="ARBA00022630"/>
    </source>
</evidence>
<keyword evidence="9" id="KW-0472">Membrane</keyword>
<dbReference type="InterPro" id="IPR045024">
    <property type="entry name" value="NDH-2"/>
</dbReference>
<keyword evidence="5" id="KW-0560">Oxidoreductase</keyword>
<reference evidence="12" key="1">
    <citation type="journal article" date="2019" name="Int. J. Syst. Evol. Microbiol.">
        <title>The Global Catalogue of Microorganisms (GCM) 10K type strain sequencing project: providing services to taxonomists for standard genome sequencing and annotation.</title>
        <authorList>
            <consortium name="The Broad Institute Genomics Platform"/>
            <consortium name="The Broad Institute Genome Sequencing Center for Infectious Disease"/>
            <person name="Wu L."/>
            <person name="Ma J."/>
        </authorList>
    </citation>
    <scope>NUCLEOTIDE SEQUENCE [LARGE SCALE GENOMIC DNA]</scope>
    <source>
        <strain evidence="12">JCM 17688</strain>
    </source>
</reference>
<dbReference type="InterPro" id="IPR023753">
    <property type="entry name" value="FAD/NAD-binding_dom"/>
</dbReference>
<dbReference type="Pfam" id="PF07992">
    <property type="entry name" value="Pyr_redox_2"/>
    <property type="match status" value="1"/>
</dbReference>
<gene>
    <name evidence="11" type="ORF">GCM10023147_44140</name>
</gene>
<keyword evidence="6" id="KW-0520">NAD</keyword>
<dbReference type="SUPFAM" id="SSF51905">
    <property type="entry name" value="FAD/NAD(P)-binding domain"/>
    <property type="match status" value="1"/>
</dbReference>
<dbReference type="EC" id="1.6.5.9" evidence="2"/>
<keyword evidence="12" id="KW-1185">Reference proteome</keyword>
<sequence>MSLDDGTARHRVVIIGSGFGGLFGTKALKNADVDVTMIAKTTHHLFQPLLYQVTTGILSEGEIAPPTRVILRKQRNAQVLLGEVIDIDLENRTVTSQLLERTTVTPFDSLIVAAGADQSYFGNDQFAEFAPGMKTIDDALELRGRILGAFEQAELSHDHEERQRLLTFVVIGAGPTGVELAGQIAEMSDNTLKGAFRNIDATEARVILLDAAPAVLPPMGPKLGKMAADRLTRMGVEIQLGAMVTNVDADGLTVREKDGTERRIEAQCKVWSAGVSASKLGKILSAQSGVELDRAGRVKVLPDLSIPGNPNVFVVGDMMAVDGVPGMAQGAIQGSTYAAKAIKAGLTGQQPAERKPFKYFDKGSMATVSRASAVAKVGKFEFGGFIAWLMWLGLHLWYIVGYQNRVVTLMSWAVTFLTNKRGQMTVTEQQVYARTALDALQEIEVNGRSSVAIPPVHTSSPAKALPKQDDEKAS</sequence>
<dbReference type="RefSeq" id="WP_345000197.1">
    <property type="nucleotide sequence ID" value="NZ_BAABFR010000104.1"/>
</dbReference>
<evidence type="ECO:0000256" key="1">
    <source>
        <dbReference type="ARBA" id="ARBA00005272"/>
    </source>
</evidence>
<evidence type="ECO:0000256" key="4">
    <source>
        <dbReference type="ARBA" id="ARBA00022827"/>
    </source>
</evidence>
<comment type="caution">
    <text evidence="11">The sequence shown here is derived from an EMBL/GenBank/DDBJ whole genome shotgun (WGS) entry which is preliminary data.</text>
</comment>
<evidence type="ECO:0000313" key="11">
    <source>
        <dbReference type="EMBL" id="GAA4403032.1"/>
    </source>
</evidence>
<accession>A0ABP8KAH2</accession>
<keyword evidence="3" id="KW-0285">Flavoprotein</keyword>
<evidence type="ECO:0000256" key="9">
    <source>
        <dbReference type="SAM" id="Phobius"/>
    </source>
</evidence>
<dbReference type="PRINTS" id="PR00368">
    <property type="entry name" value="FADPNR"/>
</dbReference>
<name>A0ABP8KAH2_9ACTN</name>
<feature type="domain" description="FAD/NAD(P)-binding" evidence="10">
    <location>
        <begin position="11"/>
        <end position="333"/>
    </location>
</feature>
<dbReference type="PRINTS" id="PR00411">
    <property type="entry name" value="PNDRDTASEI"/>
</dbReference>
<comment type="catalytic activity">
    <reaction evidence="7">
        <text>a quinone + NADH + H(+) = a quinol + NAD(+)</text>
        <dbReference type="Rhea" id="RHEA:46160"/>
        <dbReference type="ChEBI" id="CHEBI:15378"/>
        <dbReference type="ChEBI" id="CHEBI:24646"/>
        <dbReference type="ChEBI" id="CHEBI:57540"/>
        <dbReference type="ChEBI" id="CHEBI:57945"/>
        <dbReference type="ChEBI" id="CHEBI:132124"/>
        <dbReference type="EC" id="1.6.5.9"/>
    </reaction>
</comment>
<evidence type="ECO:0000259" key="10">
    <source>
        <dbReference type="Pfam" id="PF07992"/>
    </source>
</evidence>
<evidence type="ECO:0000256" key="8">
    <source>
        <dbReference type="SAM" id="MobiDB-lite"/>
    </source>
</evidence>